<protein>
    <submittedName>
        <fullName evidence="1">Uncharacterized protein</fullName>
    </submittedName>
</protein>
<evidence type="ECO:0000313" key="1">
    <source>
        <dbReference type="EMBL" id="EFX89844.1"/>
    </source>
</evidence>
<dbReference type="Proteomes" id="UP000000305">
    <property type="component" value="Unassembled WGS sequence"/>
</dbReference>
<dbReference type="HOGENOM" id="CLU_2514940_0_0_1"/>
<sequence length="85" mass="10132">MDTFRKRKQKMGRFKDETHGEQLVLWLLRYMCVNLQAVLWFEKLVKIVENPKLSLLHLLSKVPYVINKQVFSQVNYAGRQTIKPV</sequence>
<proteinExistence type="predicted"/>
<keyword evidence="2" id="KW-1185">Reference proteome</keyword>
<gene>
    <name evidence="1" type="ORF">DAPPUDRAFT_310097</name>
</gene>
<accession>E9FSE8</accession>
<dbReference type="AlphaFoldDB" id="E9FSE8"/>
<dbReference type="EMBL" id="GL732524">
    <property type="protein sequence ID" value="EFX89844.1"/>
    <property type="molecule type" value="Genomic_DNA"/>
</dbReference>
<name>E9FSE8_DAPPU</name>
<organism evidence="1 2">
    <name type="scientific">Daphnia pulex</name>
    <name type="common">Water flea</name>
    <dbReference type="NCBI Taxonomy" id="6669"/>
    <lineage>
        <taxon>Eukaryota</taxon>
        <taxon>Metazoa</taxon>
        <taxon>Ecdysozoa</taxon>
        <taxon>Arthropoda</taxon>
        <taxon>Crustacea</taxon>
        <taxon>Branchiopoda</taxon>
        <taxon>Diplostraca</taxon>
        <taxon>Cladocera</taxon>
        <taxon>Anomopoda</taxon>
        <taxon>Daphniidae</taxon>
        <taxon>Daphnia</taxon>
    </lineage>
</organism>
<dbReference type="KEGG" id="dpx:DAPPUDRAFT_310097"/>
<reference evidence="1 2" key="1">
    <citation type="journal article" date="2011" name="Science">
        <title>The ecoresponsive genome of Daphnia pulex.</title>
        <authorList>
            <person name="Colbourne J.K."/>
            <person name="Pfrender M.E."/>
            <person name="Gilbert D."/>
            <person name="Thomas W.K."/>
            <person name="Tucker A."/>
            <person name="Oakley T.H."/>
            <person name="Tokishita S."/>
            <person name="Aerts A."/>
            <person name="Arnold G.J."/>
            <person name="Basu M.K."/>
            <person name="Bauer D.J."/>
            <person name="Caceres C.E."/>
            <person name="Carmel L."/>
            <person name="Casola C."/>
            <person name="Choi J.H."/>
            <person name="Detter J.C."/>
            <person name="Dong Q."/>
            <person name="Dusheyko S."/>
            <person name="Eads B.D."/>
            <person name="Frohlich T."/>
            <person name="Geiler-Samerotte K.A."/>
            <person name="Gerlach D."/>
            <person name="Hatcher P."/>
            <person name="Jogdeo S."/>
            <person name="Krijgsveld J."/>
            <person name="Kriventseva E.V."/>
            <person name="Kultz D."/>
            <person name="Laforsch C."/>
            <person name="Lindquist E."/>
            <person name="Lopez J."/>
            <person name="Manak J.R."/>
            <person name="Muller J."/>
            <person name="Pangilinan J."/>
            <person name="Patwardhan R.P."/>
            <person name="Pitluck S."/>
            <person name="Pritham E.J."/>
            <person name="Rechtsteiner A."/>
            <person name="Rho M."/>
            <person name="Rogozin I.B."/>
            <person name="Sakarya O."/>
            <person name="Salamov A."/>
            <person name="Schaack S."/>
            <person name="Shapiro H."/>
            <person name="Shiga Y."/>
            <person name="Skalitzky C."/>
            <person name="Smith Z."/>
            <person name="Souvorov A."/>
            <person name="Sung W."/>
            <person name="Tang Z."/>
            <person name="Tsuchiya D."/>
            <person name="Tu H."/>
            <person name="Vos H."/>
            <person name="Wang M."/>
            <person name="Wolf Y.I."/>
            <person name="Yamagata H."/>
            <person name="Yamada T."/>
            <person name="Ye Y."/>
            <person name="Shaw J.R."/>
            <person name="Andrews J."/>
            <person name="Crease T.J."/>
            <person name="Tang H."/>
            <person name="Lucas S.M."/>
            <person name="Robertson H.M."/>
            <person name="Bork P."/>
            <person name="Koonin E.V."/>
            <person name="Zdobnov E.M."/>
            <person name="Grigoriev I.V."/>
            <person name="Lynch M."/>
            <person name="Boore J.L."/>
        </authorList>
    </citation>
    <scope>NUCLEOTIDE SEQUENCE [LARGE SCALE GENOMIC DNA]</scope>
</reference>
<dbReference type="InParanoid" id="E9FSE8"/>
<evidence type="ECO:0000313" key="2">
    <source>
        <dbReference type="Proteomes" id="UP000000305"/>
    </source>
</evidence>